<evidence type="ECO:0000313" key="2">
    <source>
        <dbReference type="EMBL" id="MBB3079776.1"/>
    </source>
</evidence>
<accession>A0A7W4ZWJ5</accession>
<protein>
    <submittedName>
        <fullName evidence="2">Uncharacterized protein</fullName>
    </submittedName>
</protein>
<gene>
    <name evidence="2" type="ORF">FHS41_006309</name>
</gene>
<feature type="compositionally biased region" description="Pro residues" evidence="1">
    <location>
        <begin position="1"/>
        <end position="10"/>
    </location>
</feature>
<feature type="compositionally biased region" description="Basic residues" evidence="1">
    <location>
        <begin position="15"/>
        <end position="28"/>
    </location>
</feature>
<comment type="caution">
    <text evidence="2">The sequence shown here is derived from an EMBL/GenBank/DDBJ whole genome shotgun (WGS) entry which is preliminary data.</text>
</comment>
<dbReference type="Proteomes" id="UP000572907">
    <property type="component" value="Unassembled WGS sequence"/>
</dbReference>
<dbReference type="EMBL" id="JACHXE010000007">
    <property type="protein sequence ID" value="MBB3079776.1"/>
    <property type="molecule type" value="Genomic_DNA"/>
</dbReference>
<feature type="compositionally biased region" description="Basic residues" evidence="1">
    <location>
        <begin position="110"/>
        <end position="121"/>
    </location>
</feature>
<organism evidence="2 3">
    <name type="scientific">Streptomyces violarus</name>
    <dbReference type="NCBI Taxonomy" id="67380"/>
    <lineage>
        <taxon>Bacteria</taxon>
        <taxon>Bacillati</taxon>
        <taxon>Actinomycetota</taxon>
        <taxon>Actinomycetes</taxon>
        <taxon>Kitasatosporales</taxon>
        <taxon>Streptomycetaceae</taxon>
        <taxon>Streptomyces</taxon>
    </lineage>
</organism>
<proteinExistence type="predicted"/>
<feature type="region of interest" description="Disordered" evidence="1">
    <location>
        <begin position="84"/>
        <end position="156"/>
    </location>
</feature>
<evidence type="ECO:0000313" key="3">
    <source>
        <dbReference type="Proteomes" id="UP000572907"/>
    </source>
</evidence>
<dbReference type="AlphaFoldDB" id="A0A7W4ZWJ5"/>
<feature type="compositionally biased region" description="Polar residues" evidence="1">
    <location>
        <begin position="123"/>
        <end position="136"/>
    </location>
</feature>
<reference evidence="2 3" key="1">
    <citation type="submission" date="2020-08" db="EMBL/GenBank/DDBJ databases">
        <title>Genomic Encyclopedia of Type Strains, Phase III (KMG-III): the genomes of soil and plant-associated and newly described type strains.</title>
        <authorList>
            <person name="Whitman W."/>
        </authorList>
    </citation>
    <scope>NUCLEOTIDE SEQUENCE [LARGE SCALE GENOMIC DNA]</scope>
    <source>
        <strain evidence="2 3">CECT 3237</strain>
    </source>
</reference>
<evidence type="ECO:0000256" key="1">
    <source>
        <dbReference type="SAM" id="MobiDB-lite"/>
    </source>
</evidence>
<sequence>MNPPSSPRPMPYSTGRRRRTLARPHPAGRRPGLCRTVRLPCSAGGVGDAVGCWGVGGRRHAALPCSCTPRFLARAAAFRAGRWRPARGPARNRPGHTYPHGRSVIPARNSGRRRSAVRARHSTACSCTNGNQSTTPGHLPGTSPYPAVIQSGRLRS</sequence>
<feature type="region of interest" description="Disordered" evidence="1">
    <location>
        <begin position="1"/>
        <end position="29"/>
    </location>
</feature>
<keyword evidence="3" id="KW-1185">Reference proteome</keyword>
<name>A0A7W4ZWJ5_9ACTN</name>